<evidence type="ECO:0000256" key="1">
    <source>
        <dbReference type="SAM" id="Phobius"/>
    </source>
</evidence>
<name>A0A918TIL2_STRCJ</name>
<dbReference type="EMBL" id="BMVB01000007">
    <property type="protein sequence ID" value="GHC49422.1"/>
    <property type="molecule type" value="Genomic_DNA"/>
</dbReference>
<dbReference type="AlphaFoldDB" id="A0A918TIL2"/>
<dbReference type="GO" id="GO:0008654">
    <property type="term" value="P:phospholipid biosynthetic process"/>
    <property type="evidence" value="ECO:0007669"/>
    <property type="project" value="InterPro"/>
</dbReference>
<protein>
    <recommendedName>
        <fullName evidence="4">Phosphatidate cytidylyltransferase</fullName>
    </recommendedName>
</protein>
<keyword evidence="1" id="KW-0812">Transmembrane</keyword>
<keyword evidence="1" id="KW-1133">Transmembrane helix</keyword>
<accession>A0A918TIL2</accession>
<evidence type="ECO:0008006" key="4">
    <source>
        <dbReference type="Google" id="ProtNLM"/>
    </source>
</evidence>
<dbReference type="GO" id="GO:0016780">
    <property type="term" value="F:phosphotransferase activity, for other substituted phosphate groups"/>
    <property type="evidence" value="ECO:0007669"/>
    <property type="project" value="InterPro"/>
</dbReference>
<sequence length="198" mass="19767">MNGLYALKPWYAARLGGLRATLARRGVSPDSLTAAGVLCAAGAGAALALLPAPLAAVPVVPLLAARLAFANLDGALARDTGRTTRRGVVLNELGDRAADLLVIAGFLPHAPLWLVAVAALAATLPSWVSLAGTAAGAPRRNGGPVGKTERCLLAAVAAATGWAVPVLAVVAVGSVLTAGLRLGWLRRELAEPAGGAGR</sequence>
<dbReference type="Proteomes" id="UP000646244">
    <property type="component" value="Unassembled WGS sequence"/>
</dbReference>
<comment type="caution">
    <text evidence="2">The sequence shown here is derived from an EMBL/GenBank/DDBJ whole genome shotgun (WGS) entry which is preliminary data.</text>
</comment>
<reference evidence="2" key="2">
    <citation type="submission" date="2020-09" db="EMBL/GenBank/DDBJ databases">
        <authorList>
            <person name="Sun Q."/>
            <person name="Ohkuma M."/>
        </authorList>
    </citation>
    <scope>NUCLEOTIDE SEQUENCE</scope>
    <source>
        <strain evidence="2">JCM 4633</strain>
    </source>
</reference>
<proteinExistence type="predicted"/>
<organism evidence="2 3">
    <name type="scientific">Streptomyces cinnamoneus</name>
    <name type="common">Streptoverticillium cinnamoneum</name>
    <dbReference type="NCBI Taxonomy" id="53446"/>
    <lineage>
        <taxon>Bacteria</taxon>
        <taxon>Bacillati</taxon>
        <taxon>Actinomycetota</taxon>
        <taxon>Actinomycetes</taxon>
        <taxon>Kitasatosporales</taxon>
        <taxon>Streptomycetaceae</taxon>
        <taxon>Streptomyces</taxon>
        <taxon>Streptomyces cinnamoneus group</taxon>
    </lineage>
</organism>
<feature type="transmembrane region" description="Helical" evidence="1">
    <location>
        <begin position="151"/>
        <end position="176"/>
    </location>
</feature>
<gene>
    <name evidence="2" type="ORF">GCM10010507_26420</name>
</gene>
<evidence type="ECO:0000313" key="2">
    <source>
        <dbReference type="EMBL" id="GHC49422.1"/>
    </source>
</evidence>
<feature type="transmembrane region" description="Helical" evidence="1">
    <location>
        <begin position="110"/>
        <end position="130"/>
    </location>
</feature>
<dbReference type="RefSeq" id="WP_190109937.1">
    <property type="nucleotide sequence ID" value="NZ_BMVB01000007.1"/>
</dbReference>
<dbReference type="Gene3D" id="1.20.120.1760">
    <property type="match status" value="1"/>
</dbReference>
<dbReference type="InterPro" id="IPR043130">
    <property type="entry name" value="CDP-OH_PTrfase_TM_dom"/>
</dbReference>
<reference evidence="2" key="1">
    <citation type="journal article" date="2014" name="Int. J. Syst. Evol. Microbiol.">
        <title>Complete genome sequence of Corynebacterium casei LMG S-19264T (=DSM 44701T), isolated from a smear-ripened cheese.</title>
        <authorList>
            <consortium name="US DOE Joint Genome Institute (JGI-PGF)"/>
            <person name="Walter F."/>
            <person name="Albersmeier A."/>
            <person name="Kalinowski J."/>
            <person name="Ruckert C."/>
        </authorList>
    </citation>
    <scope>NUCLEOTIDE SEQUENCE</scope>
    <source>
        <strain evidence="2">JCM 4633</strain>
    </source>
</reference>
<dbReference type="GO" id="GO:0016020">
    <property type="term" value="C:membrane"/>
    <property type="evidence" value="ECO:0007669"/>
    <property type="project" value="InterPro"/>
</dbReference>
<evidence type="ECO:0000313" key="3">
    <source>
        <dbReference type="Proteomes" id="UP000646244"/>
    </source>
</evidence>
<keyword evidence="1" id="KW-0472">Membrane</keyword>
<feature type="transmembrane region" description="Helical" evidence="1">
    <location>
        <begin position="32"/>
        <end position="52"/>
    </location>
</feature>